<dbReference type="Pfam" id="PF01225">
    <property type="entry name" value="Mur_ligase"/>
    <property type="match status" value="1"/>
</dbReference>
<evidence type="ECO:0000256" key="6">
    <source>
        <dbReference type="ARBA" id="ARBA00022618"/>
    </source>
</evidence>
<evidence type="ECO:0000256" key="14">
    <source>
        <dbReference type="HAMAP-Rule" id="MF_00046"/>
    </source>
</evidence>
<keyword evidence="8 14" id="KW-0067">ATP-binding</keyword>
<dbReference type="GO" id="GO:0008763">
    <property type="term" value="F:UDP-N-acetylmuramate-L-alanine ligase activity"/>
    <property type="evidence" value="ECO:0007669"/>
    <property type="project" value="UniProtKB-UniRule"/>
</dbReference>
<reference evidence="19" key="1">
    <citation type="submission" date="2020-09" db="EMBL/GenBank/DDBJ databases">
        <authorList>
            <person name="Kim M.K."/>
        </authorList>
    </citation>
    <scope>NUCLEOTIDE SEQUENCE</scope>
    <source>
        <strain evidence="19">BT702</strain>
    </source>
</reference>
<dbReference type="InterPro" id="IPR036565">
    <property type="entry name" value="Mur-like_cat_sf"/>
</dbReference>
<evidence type="ECO:0000256" key="8">
    <source>
        <dbReference type="ARBA" id="ARBA00022840"/>
    </source>
</evidence>
<dbReference type="Pfam" id="PF08245">
    <property type="entry name" value="Mur_ligase_M"/>
    <property type="match status" value="1"/>
</dbReference>
<keyword evidence="7 14" id="KW-0547">Nucleotide-binding</keyword>
<accession>A0A927AM42</accession>
<dbReference type="InterPro" id="IPR036615">
    <property type="entry name" value="Mur_ligase_C_dom_sf"/>
</dbReference>
<dbReference type="Pfam" id="PF02875">
    <property type="entry name" value="Mur_ligase_C"/>
    <property type="match status" value="1"/>
</dbReference>
<dbReference type="Gene3D" id="3.90.190.20">
    <property type="entry name" value="Mur ligase, C-terminal domain"/>
    <property type="match status" value="1"/>
</dbReference>
<keyword evidence="11 14" id="KW-0131">Cell cycle</keyword>
<evidence type="ECO:0000256" key="4">
    <source>
        <dbReference type="ARBA" id="ARBA00022490"/>
    </source>
</evidence>
<keyword evidence="15" id="KW-0812">Transmembrane</keyword>
<evidence type="ECO:0000256" key="7">
    <source>
        <dbReference type="ARBA" id="ARBA00022741"/>
    </source>
</evidence>
<sequence length="461" mass="51033">MTLTQFKYIYFLGIGGIGMSALARWFRINEYVVAGYDRTSTTLTEALENEGIAIHFSEDVEQIPALFRESPAETLVIYTPAVPNIHAEYLYFVEKGVTLQKRSQVLGLIAGQMTTVGVAGTHGKTTTSSMVAHILRDANVNCAAFLGGITNNYGTNFLLNEPADDLRSVVCVVEADEFDRSFLTLFPKYAIVTSTDADHLDIYGAHDAVLQSFSQYVSQIEPDGVLFMKKGLTLADKTSATVREYSLEEGDYHSQNLRIEQATFVFDLVHPNGIIADIRLMIPGFHNVENAVAAGAVALEVGVSPEAIRSALSDYRGVRRRFEYILKSDSAVLIDDYAHHPAEVKAFLTSVKALYPDRELTAVFQPHLFSRTRDFAEGFAESLSLADHVILLDIYPARELPIEGVTSELIFRDVKSKTKQKCTKEELTDVVRQMRPSLLVTIGAGDIDQQLPALKSLLSYQ</sequence>
<dbReference type="GO" id="GO:0071555">
    <property type="term" value="P:cell wall organization"/>
    <property type="evidence" value="ECO:0007669"/>
    <property type="project" value="UniProtKB-KW"/>
</dbReference>
<feature type="domain" description="Mur ligase C-terminal" evidence="17">
    <location>
        <begin position="320"/>
        <end position="436"/>
    </location>
</feature>
<comment type="similarity">
    <text evidence="14">Belongs to the MurCDEF family.</text>
</comment>
<keyword evidence="15" id="KW-1133">Transmembrane helix</keyword>
<dbReference type="InterPro" id="IPR013221">
    <property type="entry name" value="Mur_ligase_cen"/>
</dbReference>
<dbReference type="GO" id="GO:0051301">
    <property type="term" value="P:cell division"/>
    <property type="evidence" value="ECO:0007669"/>
    <property type="project" value="UniProtKB-KW"/>
</dbReference>
<comment type="caution">
    <text evidence="19">The sequence shown here is derived from an EMBL/GenBank/DDBJ whole genome shotgun (WGS) entry which is preliminary data.</text>
</comment>
<dbReference type="EC" id="6.3.2.8" evidence="3 14"/>
<comment type="subcellular location">
    <subcellularLocation>
        <location evidence="1 14">Cytoplasm</location>
    </subcellularLocation>
</comment>
<evidence type="ECO:0000259" key="17">
    <source>
        <dbReference type="Pfam" id="PF02875"/>
    </source>
</evidence>
<keyword evidence="12 14" id="KW-0961">Cell wall biogenesis/degradation</keyword>
<evidence type="ECO:0000256" key="2">
    <source>
        <dbReference type="ARBA" id="ARBA00004752"/>
    </source>
</evidence>
<dbReference type="Gene3D" id="3.40.50.720">
    <property type="entry name" value="NAD(P)-binding Rossmann-like Domain"/>
    <property type="match status" value="1"/>
</dbReference>
<dbReference type="GO" id="GO:0005737">
    <property type="term" value="C:cytoplasm"/>
    <property type="evidence" value="ECO:0007669"/>
    <property type="project" value="UniProtKB-SubCell"/>
</dbReference>
<evidence type="ECO:0000256" key="1">
    <source>
        <dbReference type="ARBA" id="ARBA00004496"/>
    </source>
</evidence>
<evidence type="ECO:0000256" key="13">
    <source>
        <dbReference type="ARBA" id="ARBA00047833"/>
    </source>
</evidence>
<keyword evidence="5 14" id="KW-0436">Ligase</keyword>
<dbReference type="InterPro" id="IPR000713">
    <property type="entry name" value="Mur_ligase_N"/>
</dbReference>
<evidence type="ECO:0000256" key="5">
    <source>
        <dbReference type="ARBA" id="ARBA00022598"/>
    </source>
</evidence>
<dbReference type="InterPro" id="IPR004101">
    <property type="entry name" value="Mur_ligase_C"/>
</dbReference>
<comment type="catalytic activity">
    <reaction evidence="13 14">
        <text>UDP-N-acetyl-alpha-D-muramate + L-alanine + ATP = UDP-N-acetyl-alpha-D-muramoyl-L-alanine + ADP + phosphate + H(+)</text>
        <dbReference type="Rhea" id="RHEA:23372"/>
        <dbReference type="ChEBI" id="CHEBI:15378"/>
        <dbReference type="ChEBI" id="CHEBI:30616"/>
        <dbReference type="ChEBI" id="CHEBI:43474"/>
        <dbReference type="ChEBI" id="CHEBI:57972"/>
        <dbReference type="ChEBI" id="CHEBI:70757"/>
        <dbReference type="ChEBI" id="CHEBI:83898"/>
        <dbReference type="ChEBI" id="CHEBI:456216"/>
        <dbReference type="EC" id="6.3.2.8"/>
    </reaction>
</comment>
<organism evidence="19 20">
    <name type="scientific">Spirosoma profusum</name>
    <dbReference type="NCBI Taxonomy" id="2771354"/>
    <lineage>
        <taxon>Bacteria</taxon>
        <taxon>Pseudomonadati</taxon>
        <taxon>Bacteroidota</taxon>
        <taxon>Cytophagia</taxon>
        <taxon>Cytophagales</taxon>
        <taxon>Cytophagaceae</taxon>
        <taxon>Spirosoma</taxon>
    </lineage>
</organism>
<dbReference type="InterPro" id="IPR005758">
    <property type="entry name" value="UDP-N-AcMur_Ala_ligase_MurC"/>
</dbReference>
<evidence type="ECO:0000256" key="11">
    <source>
        <dbReference type="ARBA" id="ARBA00023306"/>
    </source>
</evidence>
<keyword evidence="15" id="KW-0472">Membrane</keyword>
<evidence type="ECO:0000259" key="18">
    <source>
        <dbReference type="Pfam" id="PF08245"/>
    </source>
</evidence>
<dbReference type="GO" id="GO:0009252">
    <property type="term" value="P:peptidoglycan biosynthetic process"/>
    <property type="evidence" value="ECO:0007669"/>
    <property type="project" value="UniProtKB-UniRule"/>
</dbReference>
<dbReference type="GO" id="GO:0008360">
    <property type="term" value="P:regulation of cell shape"/>
    <property type="evidence" value="ECO:0007669"/>
    <property type="project" value="UniProtKB-KW"/>
</dbReference>
<feature type="transmembrane region" description="Helical" evidence="15">
    <location>
        <begin position="7"/>
        <end position="26"/>
    </location>
</feature>
<feature type="binding site" evidence="14">
    <location>
        <begin position="120"/>
        <end position="126"/>
    </location>
    <ligand>
        <name>ATP</name>
        <dbReference type="ChEBI" id="CHEBI:30616"/>
    </ligand>
</feature>
<dbReference type="InterPro" id="IPR050061">
    <property type="entry name" value="MurCDEF_pg_biosynth"/>
</dbReference>
<comment type="pathway">
    <text evidence="2 14">Cell wall biogenesis; peptidoglycan biosynthesis.</text>
</comment>
<evidence type="ECO:0000259" key="16">
    <source>
        <dbReference type="Pfam" id="PF01225"/>
    </source>
</evidence>
<dbReference type="Proteomes" id="UP000598820">
    <property type="component" value="Unassembled WGS sequence"/>
</dbReference>
<dbReference type="PANTHER" id="PTHR43445">
    <property type="entry name" value="UDP-N-ACETYLMURAMATE--L-ALANINE LIGASE-RELATED"/>
    <property type="match status" value="1"/>
</dbReference>
<evidence type="ECO:0000256" key="9">
    <source>
        <dbReference type="ARBA" id="ARBA00022960"/>
    </source>
</evidence>
<keyword evidence="6 14" id="KW-0132">Cell division</keyword>
<evidence type="ECO:0000256" key="3">
    <source>
        <dbReference type="ARBA" id="ARBA00012211"/>
    </source>
</evidence>
<evidence type="ECO:0000256" key="15">
    <source>
        <dbReference type="SAM" id="Phobius"/>
    </source>
</evidence>
<keyword evidence="10 14" id="KW-0573">Peptidoglycan synthesis</keyword>
<feature type="domain" description="Mur ligase central" evidence="18">
    <location>
        <begin position="118"/>
        <end position="298"/>
    </location>
</feature>
<dbReference type="EMBL" id="JACWZY010000001">
    <property type="protein sequence ID" value="MBD2699059.1"/>
    <property type="molecule type" value="Genomic_DNA"/>
</dbReference>
<dbReference type="GO" id="GO:0005524">
    <property type="term" value="F:ATP binding"/>
    <property type="evidence" value="ECO:0007669"/>
    <property type="project" value="UniProtKB-UniRule"/>
</dbReference>
<feature type="domain" description="Mur ligase N-terminal catalytic" evidence="16">
    <location>
        <begin position="9"/>
        <end position="111"/>
    </location>
</feature>
<gene>
    <name evidence="14" type="primary">murC</name>
    <name evidence="19" type="ORF">IC229_00305</name>
</gene>
<name>A0A927AM42_9BACT</name>
<dbReference type="NCBIfam" id="TIGR01082">
    <property type="entry name" value="murC"/>
    <property type="match status" value="1"/>
</dbReference>
<evidence type="ECO:0000256" key="12">
    <source>
        <dbReference type="ARBA" id="ARBA00023316"/>
    </source>
</evidence>
<dbReference type="PANTHER" id="PTHR43445:SF3">
    <property type="entry name" value="UDP-N-ACETYLMURAMATE--L-ALANINE LIGASE"/>
    <property type="match status" value="1"/>
</dbReference>
<evidence type="ECO:0000313" key="20">
    <source>
        <dbReference type="Proteomes" id="UP000598820"/>
    </source>
</evidence>
<proteinExistence type="inferred from homology"/>
<dbReference type="RefSeq" id="WP_190884924.1">
    <property type="nucleotide sequence ID" value="NZ_JACWZY010000001.1"/>
</dbReference>
<dbReference type="AlphaFoldDB" id="A0A927AM42"/>
<keyword evidence="9 14" id="KW-0133">Cell shape</keyword>
<keyword evidence="4 14" id="KW-0963">Cytoplasm</keyword>
<evidence type="ECO:0000313" key="19">
    <source>
        <dbReference type="EMBL" id="MBD2699059.1"/>
    </source>
</evidence>
<dbReference type="HAMAP" id="MF_00046">
    <property type="entry name" value="MurC"/>
    <property type="match status" value="1"/>
</dbReference>
<dbReference type="SUPFAM" id="SSF53623">
    <property type="entry name" value="MurD-like peptide ligases, catalytic domain"/>
    <property type="match status" value="1"/>
</dbReference>
<protein>
    <recommendedName>
        <fullName evidence="3 14">UDP-N-acetylmuramate--L-alanine ligase</fullName>
        <ecNumber evidence="3 14">6.3.2.8</ecNumber>
    </recommendedName>
    <alternativeName>
        <fullName evidence="14">UDP-N-acetylmuramoyl-L-alanine synthetase</fullName>
    </alternativeName>
</protein>
<dbReference type="SUPFAM" id="SSF51984">
    <property type="entry name" value="MurCD N-terminal domain"/>
    <property type="match status" value="1"/>
</dbReference>
<comment type="function">
    <text evidence="14">Cell wall formation.</text>
</comment>
<keyword evidence="20" id="KW-1185">Reference proteome</keyword>
<dbReference type="SUPFAM" id="SSF53244">
    <property type="entry name" value="MurD-like peptide ligases, peptide-binding domain"/>
    <property type="match status" value="1"/>
</dbReference>
<dbReference type="Gene3D" id="3.40.1190.10">
    <property type="entry name" value="Mur-like, catalytic domain"/>
    <property type="match status" value="1"/>
</dbReference>
<evidence type="ECO:0000256" key="10">
    <source>
        <dbReference type="ARBA" id="ARBA00022984"/>
    </source>
</evidence>